<dbReference type="NCBIfam" id="NF005310">
    <property type="entry name" value="PRK06842.1"/>
    <property type="match status" value="1"/>
</dbReference>
<evidence type="ECO:0000259" key="3">
    <source>
        <dbReference type="Pfam" id="PF05683"/>
    </source>
</evidence>
<dbReference type="SUPFAM" id="SSF117457">
    <property type="entry name" value="FumA C-terminal domain-like"/>
    <property type="match status" value="1"/>
</dbReference>
<dbReference type="PANTHER" id="PTHR43351:SF2">
    <property type="entry name" value="L(+)-TARTRATE DEHYDRATASE SUBUNIT BETA-RELATED"/>
    <property type="match status" value="1"/>
</dbReference>
<dbReference type="Gene3D" id="3.20.130.10">
    <property type="entry name" value="Fe-S hydro-lyase, tartrate dehydratase beta-type, catalytic domain"/>
    <property type="match status" value="1"/>
</dbReference>
<dbReference type="EMBL" id="DTMQ01000044">
    <property type="protein sequence ID" value="HGE99895.1"/>
    <property type="molecule type" value="Genomic_DNA"/>
</dbReference>
<evidence type="ECO:0000256" key="1">
    <source>
        <dbReference type="ARBA" id="ARBA00008876"/>
    </source>
</evidence>
<comment type="caution">
    <text evidence="4">The sequence shown here is derived from an EMBL/GenBank/DDBJ whole genome shotgun (WGS) entry which is preliminary data.</text>
</comment>
<dbReference type="PANTHER" id="PTHR43351">
    <property type="entry name" value="L(+)-TARTRATE DEHYDRATASE SUBUNIT BETA"/>
    <property type="match status" value="1"/>
</dbReference>
<dbReference type="AlphaFoldDB" id="A0A7C3YVC8"/>
<name>A0A7C3YVC8_UNCW3</name>
<accession>A0A7C3YVC8</accession>
<reference evidence="4" key="1">
    <citation type="journal article" date="2020" name="mSystems">
        <title>Genome- and Community-Level Interaction Insights into Carbon Utilization and Element Cycling Functions of Hydrothermarchaeota in Hydrothermal Sediment.</title>
        <authorList>
            <person name="Zhou Z."/>
            <person name="Liu Y."/>
            <person name="Xu W."/>
            <person name="Pan J."/>
            <person name="Luo Z.H."/>
            <person name="Li M."/>
        </authorList>
    </citation>
    <scope>NUCLEOTIDE SEQUENCE [LARGE SCALE GENOMIC DNA]</scope>
    <source>
        <strain evidence="4">SpSt-906</strain>
    </source>
</reference>
<protein>
    <submittedName>
        <fullName evidence="4">Fe-S-containing hydro-lyase</fullName>
    </submittedName>
</protein>
<evidence type="ECO:0000256" key="2">
    <source>
        <dbReference type="ARBA" id="ARBA00023239"/>
    </source>
</evidence>
<proteinExistence type="inferred from homology"/>
<organism evidence="4">
    <name type="scientific">candidate division WOR-3 bacterium</name>
    <dbReference type="NCBI Taxonomy" id="2052148"/>
    <lineage>
        <taxon>Bacteria</taxon>
        <taxon>Bacteria division WOR-3</taxon>
    </lineage>
</organism>
<comment type="similarity">
    <text evidence="1">Belongs to the class-I fumarase family.</text>
</comment>
<gene>
    <name evidence="4" type="ORF">ENX07_07515</name>
</gene>
<dbReference type="Pfam" id="PF05683">
    <property type="entry name" value="Fumerase_C"/>
    <property type="match status" value="1"/>
</dbReference>
<dbReference type="GO" id="GO:0016836">
    <property type="term" value="F:hydro-lyase activity"/>
    <property type="evidence" value="ECO:0007669"/>
    <property type="project" value="InterPro"/>
</dbReference>
<keyword evidence="2 4" id="KW-0456">Lyase</keyword>
<sequence length="186" mass="20710">MTKFLRTPLSEEVVQDLKAGDEVSLSGIIYTARDQAHKRMVESIEKGEELPFELTGQVIYYVGPCPAKPGFVIGPCGPTTSERMDPYTPILLKKGVKGFIGKGNRSHEVREALKRYKGVYFAAIGGVASLLAKKVKRCRVILYSDLGPEAVQELEVEDFPLIVVNDIYGNDLYEEGVKKWKRSQSL</sequence>
<dbReference type="NCBIfam" id="TIGR00723">
    <property type="entry name" value="ttdB_fumA_fumB"/>
    <property type="match status" value="1"/>
</dbReference>
<evidence type="ECO:0000313" key="4">
    <source>
        <dbReference type="EMBL" id="HGE99895.1"/>
    </source>
</evidence>
<dbReference type="InterPro" id="IPR036660">
    <property type="entry name" value="Fe-S_hydroAse_TtdB_cat_sf"/>
</dbReference>
<dbReference type="InterPro" id="IPR004647">
    <property type="entry name" value="Fe-S_hydro-lyase_TtdB-typ_cat"/>
</dbReference>
<feature type="domain" description="Fe-S hydro-lyase tartrate dehydratase beta-type catalytic" evidence="3">
    <location>
        <begin position="6"/>
        <end position="175"/>
    </location>
</feature>